<dbReference type="EC" id="2.8.1.4" evidence="9"/>
<keyword evidence="13" id="KW-1185">Reference proteome</keyword>
<keyword evidence="5 9" id="KW-0547">Nucleotide-binding</keyword>
<evidence type="ECO:0000256" key="6">
    <source>
        <dbReference type="ARBA" id="ARBA00022840"/>
    </source>
</evidence>
<dbReference type="Pfam" id="PF02568">
    <property type="entry name" value="ThiI"/>
    <property type="match status" value="1"/>
</dbReference>
<keyword evidence="8 9" id="KW-0784">Thiamine biosynthesis</keyword>
<dbReference type="HAMAP" id="MF_00021">
    <property type="entry name" value="ThiI"/>
    <property type="match status" value="1"/>
</dbReference>
<evidence type="ECO:0000313" key="13">
    <source>
        <dbReference type="Proteomes" id="UP001597365"/>
    </source>
</evidence>
<evidence type="ECO:0000256" key="10">
    <source>
        <dbReference type="SAM" id="MobiDB-lite"/>
    </source>
</evidence>
<comment type="similarity">
    <text evidence="9">Belongs to the ThiI family.</text>
</comment>
<evidence type="ECO:0000256" key="4">
    <source>
        <dbReference type="ARBA" id="ARBA00022679"/>
    </source>
</evidence>
<dbReference type="Pfam" id="PF02926">
    <property type="entry name" value="THUMP"/>
    <property type="match status" value="1"/>
</dbReference>
<name>A0ABW4PMF9_9ACTN</name>
<dbReference type="CDD" id="cd01712">
    <property type="entry name" value="PPase_ThiI"/>
    <property type="match status" value="1"/>
</dbReference>
<feature type="binding site" evidence="9">
    <location>
        <position position="284"/>
    </location>
    <ligand>
        <name>ATP</name>
        <dbReference type="ChEBI" id="CHEBI:30616"/>
    </ligand>
</feature>
<keyword evidence="4 9" id="KW-0808">Transferase</keyword>
<dbReference type="SMART" id="SM00981">
    <property type="entry name" value="THUMP"/>
    <property type="match status" value="1"/>
</dbReference>
<keyword evidence="6 9" id="KW-0067">ATP-binding</keyword>
<evidence type="ECO:0000256" key="8">
    <source>
        <dbReference type="ARBA" id="ARBA00022977"/>
    </source>
</evidence>
<dbReference type="Gene3D" id="3.30.2130.30">
    <property type="match status" value="1"/>
</dbReference>
<comment type="caution">
    <text evidence="12">The sequence shown here is derived from an EMBL/GenBank/DDBJ whole genome shotgun (WGS) entry which is preliminary data.</text>
</comment>
<feature type="binding site" evidence="9">
    <location>
        <begin position="180"/>
        <end position="181"/>
    </location>
    <ligand>
        <name>ATP</name>
        <dbReference type="ChEBI" id="CHEBI:30616"/>
    </ligand>
</feature>
<keyword evidence="2 9" id="KW-0963">Cytoplasm</keyword>
<dbReference type="PROSITE" id="PS51165">
    <property type="entry name" value="THUMP"/>
    <property type="match status" value="1"/>
</dbReference>
<dbReference type="Gene3D" id="3.40.50.620">
    <property type="entry name" value="HUPs"/>
    <property type="match status" value="1"/>
</dbReference>
<dbReference type="InterPro" id="IPR049962">
    <property type="entry name" value="THUMP_ThiI"/>
</dbReference>
<evidence type="ECO:0000259" key="11">
    <source>
        <dbReference type="PROSITE" id="PS51165"/>
    </source>
</evidence>
<keyword evidence="7 9" id="KW-0694">RNA-binding</keyword>
<dbReference type="PANTHER" id="PTHR43209">
    <property type="entry name" value="TRNA SULFURTRANSFERASE"/>
    <property type="match status" value="1"/>
</dbReference>
<feature type="binding site" evidence="9">
    <location>
        <position position="293"/>
    </location>
    <ligand>
        <name>ATP</name>
        <dbReference type="ChEBI" id="CHEBI:30616"/>
    </ligand>
</feature>
<evidence type="ECO:0000256" key="3">
    <source>
        <dbReference type="ARBA" id="ARBA00022555"/>
    </source>
</evidence>
<dbReference type="PANTHER" id="PTHR43209:SF1">
    <property type="entry name" value="TRNA SULFURTRANSFERASE"/>
    <property type="match status" value="1"/>
</dbReference>
<comment type="catalytic activity">
    <reaction evidence="9">
        <text>[ThiI sulfur-carrier protein]-S-sulfanyl-L-cysteine + a uridine in tRNA + 2 reduced [2Fe-2S]-[ferredoxin] + ATP + H(+) = [ThiI sulfur-carrier protein]-L-cysteine + a 4-thiouridine in tRNA + 2 oxidized [2Fe-2S]-[ferredoxin] + AMP + diphosphate</text>
        <dbReference type="Rhea" id="RHEA:24176"/>
        <dbReference type="Rhea" id="RHEA-COMP:10000"/>
        <dbReference type="Rhea" id="RHEA-COMP:10001"/>
        <dbReference type="Rhea" id="RHEA-COMP:13337"/>
        <dbReference type="Rhea" id="RHEA-COMP:13338"/>
        <dbReference type="Rhea" id="RHEA-COMP:13339"/>
        <dbReference type="Rhea" id="RHEA-COMP:13340"/>
        <dbReference type="ChEBI" id="CHEBI:15378"/>
        <dbReference type="ChEBI" id="CHEBI:29950"/>
        <dbReference type="ChEBI" id="CHEBI:30616"/>
        <dbReference type="ChEBI" id="CHEBI:33019"/>
        <dbReference type="ChEBI" id="CHEBI:33737"/>
        <dbReference type="ChEBI" id="CHEBI:33738"/>
        <dbReference type="ChEBI" id="CHEBI:61963"/>
        <dbReference type="ChEBI" id="CHEBI:65315"/>
        <dbReference type="ChEBI" id="CHEBI:136798"/>
        <dbReference type="ChEBI" id="CHEBI:456215"/>
        <dbReference type="EC" id="2.8.1.4"/>
    </reaction>
</comment>
<dbReference type="Proteomes" id="UP001597365">
    <property type="component" value="Unassembled WGS sequence"/>
</dbReference>
<dbReference type="InterPro" id="IPR020536">
    <property type="entry name" value="ThiI_AANH"/>
</dbReference>
<keyword evidence="3 9" id="KW-0820">tRNA-binding</keyword>
<evidence type="ECO:0000256" key="9">
    <source>
        <dbReference type="HAMAP-Rule" id="MF_00021"/>
    </source>
</evidence>
<reference evidence="13" key="1">
    <citation type="journal article" date="2019" name="Int. J. Syst. Evol. Microbiol.">
        <title>The Global Catalogue of Microorganisms (GCM) 10K type strain sequencing project: providing services to taxonomists for standard genome sequencing and annotation.</title>
        <authorList>
            <consortium name="The Broad Institute Genomics Platform"/>
            <consortium name="The Broad Institute Genome Sequencing Center for Infectious Disease"/>
            <person name="Wu L."/>
            <person name="Ma J."/>
        </authorList>
    </citation>
    <scope>NUCLEOTIDE SEQUENCE [LARGE SCALE GENOMIC DNA]</scope>
    <source>
        <strain evidence="13">CGMCC 4.7455</strain>
    </source>
</reference>
<dbReference type="EMBL" id="JBHUFU010000008">
    <property type="protein sequence ID" value="MFD1830958.1"/>
    <property type="molecule type" value="Genomic_DNA"/>
</dbReference>
<comment type="subcellular location">
    <subcellularLocation>
        <location evidence="1 9">Cytoplasm</location>
    </subcellularLocation>
</comment>
<dbReference type="InterPro" id="IPR050102">
    <property type="entry name" value="tRNA_sulfurtransferase_ThiI"/>
</dbReference>
<dbReference type="Pfam" id="PF22025">
    <property type="entry name" value="ThiI_fer"/>
    <property type="match status" value="1"/>
</dbReference>
<dbReference type="InterPro" id="IPR054173">
    <property type="entry name" value="ThiI_fer"/>
</dbReference>
<dbReference type="NCBIfam" id="TIGR00342">
    <property type="entry name" value="tRNA uracil 4-sulfurtransferase ThiI"/>
    <property type="match status" value="1"/>
</dbReference>
<feature type="binding site" evidence="9">
    <location>
        <begin position="205"/>
        <end position="206"/>
    </location>
    <ligand>
        <name>ATP</name>
        <dbReference type="ChEBI" id="CHEBI:30616"/>
    </ligand>
</feature>
<comment type="function">
    <text evidence="9">Catalyzes the ATP-dependent transfer of a sulfur to tRNA to produce 4-thiouridine in position 8 of tRNAs, which functions as a near-UV photosensor. Also catalyzes the transfer of sulfur to the sulfur carrier protein ThiS, forming ThiS-thiocarboxylate. This is a step in the synthesis of thiazole, in the thiamine biosynthesis pathway. The sulfur is donated as persulfide by IscS.</text>
</comment>
<protein>
    <recommendedName>
        <fullName evidence="9">Probable tRNA sulfurtransferase</fullName>
        <ecNumber evidence="9">2.8.1.4</ecNumber>
    </recommendedName>
    <alternativeName>
        <fullName evidence="9">Sulfur carrier protein ThiS sulfurtransferase</fullName>
    </alternativeName>
    <alternativeName>
        <fullName evidence="9">Thiamine biosynthesis protein ThiI</fullName>
    </alternativeName>
    <alternativeName>
        <fullName evidence="9">tRNA 4-thiouridine synthase</fullName>
    </alternativeName>
</protein>
<dbReference type="SUPFAM" id="SSF143437">
    <property type="entry name" value="THUMP domain-like"/>
    <property type="match status" value="1"/>
</dbReference>
<sequence>MHRCVLLKHGEVVLKGRNRGRFEEVLRRNLRAALEGAGPVRIRTGRSVTVVSGDAPVEELVERVRRVPGFNLVQPAVSVPRDPEAVAEAAVGLLRERGPVAGGFAVRARRRHKDFPLDSARLAALVGARVRRELGLPVDLTSPAVEVAVEVDRREVYVSVERLPGEGGLPVGTGGRAVALLSGGYDSPVAAHRAMRRGLRCDFVHFTGAPYTGPASAYKAYALVRELTRHQPGARLYVVPLGTAQRALATAGAGRYQVVAQRRLMVRTAAELARRTGAGALVTGDSLGQVASQTLSNIATVDEASPLPVLRPLLGWDKTEIMAEAERIGTAAVSRLSDEDCCSLLLPPRVATGSTPGRLARVERRIDVDQTVEELLERAQVMYPGRKDGGAGRGGAAVCGTAAGTARQDDGAPEAGEDPSPAVA</sequence>
<evidence type="ECO:0000256" key="1">
    <source>
        <dbReference type="ARBA" id="ARBA00004496"/>
    </source>
</evidence>
<evidence type="ECO:0000313" key="12">
    <source>
        <dbReference type="EMBL" id="MFD1830958.1"/>
    </source>
</evidence>
<dbReference type="InterPro" id="IPR004114">
    <property type="entry name" value="THUMP_dom"/>
</dbReference>
<dbReference type="InterPro" id="IPR049961">
    <property type="entry name" value="ThiI_N"/>
</dbReference>
<dbReference type="InterPro" id="IPR003720">
    <property type="entry name" value="tRNA_STrfase"/>
</dbReference>
<dbReference type="SUPFAM" id="SSF52402">
    <property type="entry name" value="Adenine nucleotide alpha hydrolases-like"/>
    <property type="match status" value="1"/>
</dbReference>
<feature type="region of interest" description="Disordered" evidence="10">
    <location>
        <begin position="386"/>
        <end position="424"/>
    </location>
</feature>
<evidence type="ECO:0000256" key="7">
    <source>
        <dbReference type="ARBA" id="ARBA00022884"/>
    </source>
</evidence>
<comment type="catalytic activity">
    <reaction evidence="9">
        <text>[ThiS sulfur-carrier protein]-C-terminal Gly-Gly-AMP + S-sulfanyl-L-cysteinyl-[cysteine desulfurase] + AH2 = [ThiS sulfur-carrier protein]-C-terminal-Gly-aminoethanethioate + L-cysteinyl-[cysteine desulfurase] + A + AMP + 2 H(+)</text>
        <dbReference type="Rhea" id="RHEA:43340"/>
        <dbReference type="Rhea" id="RHEA-COMP:12157"/>
        <dbReference type="Rhea" id="RHEA-COMP:12158"/>
        <dbReference type="Rhea" id="RHEA-COMP:12910"/>
        <dbReference type="Rhea" id="RHEA-COMP:19908"/>
        <dbReference type="ChEBI" id="CHEBI:13193"/>
        <dbReference type="ChEBI" id="CHEBI:15378"/>
        <dbReference type="ChEBI" id="CHEBI:17499"/>
        <dbReference type="ChEBI" id="CHEBI:29950"/>
        <dbReference type="ChEBI" id="CHEBI:61963"/>
        <dbReference type="ChEBI" id="CHEBI:90618"/>
        <dbReference type="ChEBI" id="CHEBI:232372"/>
        <dbReference type="ChEBI" id="CHEBI:456215"/>
    </reaction>
</comment>
<dbReference type="RefSeq" id="WP_380900412.1">
    <property type="nucleotide sequence ID" value="NZ_JBHUFU010000008.1"/>
</dbReference>
<dbReference type="CDD" id="cd11716">
    <property type="entry name" value="THUMP_ThiI"/>
    <property type="match status" value="1"/>
</dbReference>
<dbReference type="GO" id="GO:0140741">
    <property type="term" value="F:tRNA-uracil-4 sulfurtransferase activity"/>
    <property type="evidence" value="ECO:0007669"/>
    <property type="project" value="UniProtKB-EC"/>
</dbReference>
<feature type="domain" description="THUMP" evidence="11">
    <location>
        <begin position="58"/>
        <end position="162"/>
    </location>
</feature>
<comment type="pathway">
    <text evidence="9">Cofactor biosynthesis; thiamine diphosphate biosynthesis.</text>
</comment>
<organism evidence="12 13">
    <name type="scientific">Streptomyces desertarenae</name>
    <dbReference type="NCBI Taxonomy" id="2666184"/>
    <lineage>
        <taxon>Bacteria</taxon>
        <taxon>Bacillati</taxon>
        <taxon>Actinomycetota</taxon>
        <taxon>Actinomycetes</taxon>
        <taxon>Kitasatosporales</taxon>
        <taxon>Streptomycetaceae</taxon>
        <taxon>Streptomyces</taxon>
    </lineage>
</organism>
<gene>
    <name evidence="9 12" type="primary">thiI</name>
    <name evidence="12" type="ORF">ACFSJS_14930</name>
</gene>
<feature type="binding site" evidence="9">
    <location>
        <position position="262"/>
    </location>
    <ligand>
        <name>ATP</name>
        <dbReference type="ChEBI" id="CHEBI:30616"/>
    </ligand>
</feature>
<evidence type="ECO:0000256" key="5">
    <source>
        <dbReference type="ARBA" id="ARBA00022741"/>
    </source>
</evidence>
<proteinExistence type="inferred from homology"/>
<dbReference type="InterPro" id="IPR014729">
    <property type="entry name" value="Rossmann-like_a/b/a_fold"/>
</dbReference>
<accession>A0ABW4PMF9</accession>
<evidence type="ECO:0000256" key="2">
    <source>
        <dbReference type="ARBA" id="ARBA00022490"/>
    </source>
</evidence>